<dbReference type="Proteomes" id="UP000231371">
    <property type="component" value="Unassembled WGS sequence"/>
</dbReference>
<comment type="caution">
    <text evidence="2">The sequence shown here is derived from an EMBL/GenBank/DDBJ whole genome shotgun (WGS) entry which is preliminary data.</text>
</comment>
<dbReference type="AlphaFoldDB" id="A0A2H0KGN9"/>
<evidence type="ECO:0000313" key="2">
    <source>
        <dbReference type="EMBL" id="PIQ70412.1"/>
    </source>
</evidence>
<dbReference type="PROSITE" id="PS00028">
    <property type="entry name" value="ZINC_FINGER_C2H2_1"/>
    <property type="match status" value="1"/>
</dbReference>
<protein>
    <recommendedName>
        <fullName evidence="1">C2H2-type domain-containing protein</fullName>
    </recommendedName>
</protein>
<feature type="domain" description="C2H2-type" evidence="1">
    <location>
        <begin position="18"/>
        <end position="39"/>
    </location>
</feature>
<dbReference type="EMBL" id="PCVI01000011">
    <property type="protein sequence ID" value="PIQ70412.1"/>
    <property type="molecule type" value="Genomic_DNA"/>
</dbReference>
<organism evidence="2 3">
    <name type="scientific">Candidatus Shapirobacteria bacterium CG11_big_fil_rev_8_21_14_0_20_40_12</name>
    <dbReference type="NCBI Taxonomy" id="1974889"/>
    <lineage>
        <taxon>Bacteria</taxon>
        <taxon>Candidatus Shapironibacteriota</taxon>
    </lineage>
</organism>
<name>A0A2H0KGN9_9BACT</name>
<evidence type="ECO:0000259" key="1">
    <source>
        <dbReference type="PROSITE" id="PS00028"/>
    </source>
</evidence>
<reference evidence="2 3" key="1">
    <citation type="submission" date="2017-09" db="EMBL/GenBank/DDBJ databases">
        <title>Depth-based differentiation of microbial function through sediment-hosted aquifers and enrichment of novel symbionts in the deep terrestrial subsurface.</title>
        <authorList>
            <person name="Probst A.J."/>
            <person name="Ladd B."/>
            <person name="Jarett J.K."/>
            <person name="Geller-Mcgrath D.E."/>
            <person name="Sieber C.M."/>
            <person name="Emerson J.B."/>
            <person name="Anantharaman K."/>
            <person name="Thomas B.C."/>
            <person name="Malmstrom R."/>
            <person name="Stieglmeier M."/>
            <person name="Klingl A."/>
            <person name="Woyke T."/>
            <person name="Ryan C.M."/>
            <person name="Banfield J.F."/>
        </authorList>
    </citation>
    <scope>NUCLEOTIDE SEQUENCE [LARGE SCALE GENOMIC DNA]</scope>
    <source>
        <strain evidence="2">CG11_big_fil_rev_8_21_14_0_20_40_12</strain>
    </source>
</reference>
<evidence type="ECO:0000313" key="3">
    <source>
        <dbReference type="Proteomes" id="UP000231371"/>
    </source>
</evidence>
<proteinExistence type="predicted"/>
<gene>
    <name evidence="2" type="ORF">COV89_00685</name>
</gene>
<accession>A0A2H0KGN9</accession>
<dbReference type="InterPro" id="IPR013087">
    <property type="entry name" value="Znf_C2H2_type"/>
</dbReference>
<sequence>MIKTKISKNNFKNLKKVCACCGKEIEVKVFTNRHYRGGHYFGKIPLYKKDELNKAIKAGTRKTRIGKMTVEVLKKDPKPYKYEEYWECNVCYK</sequence>